<dbReference type="GO" id="GO:0043565">
    <property type="term" value="F:sequence-specific DNA binding"/>
    <property type="evidence" value="ECO:0007669"/>
    <property type="project" value="InterPro"/>
</dbReference>
<evidence type="ECO:0000256" key="2">
    <source>
        <dbReference type="ARBA" id="ARBA00023125"/>
    </source>
</evidence>
<dbReference type="Pfam" id="PF01037">
    <property type="entry name" value="AsnC_trans_reg"/>
    <property type="match status" value="1"/>
</dbReference>
<protein>
    <submittedName>
        <fullName evidence="6">AsnC family transcriptional regulator</fullName>
    </submittedName>
</protein>
<dbReference type="PRINTS" id="PR00033">
    <property type="entry name" value="HTHASNC"/>
</dbReference>
<dbReference type="KEGG" id="fac:FACI_IFERC01G1556"/>
<dbReference type="Gene3D" id="1.10.10.10">
    <property type="entry name" value="Winged helix-like DNA-binding domain superfamily/Winged helix DNA-binding domain"/>
    <property type="match status" value="1"/>
</dbReference>
<evidence type="ECO:0000313" key="6">
    <source>
        <dbReference type="EMBL" id="AGO61536.1"/>
    </source>
</evidence>
<feature type="transmembrane region" description="Helical" evidence="4">
    <location>
        <begin position="26"/>
        <end position="43"/>
    </location>
</feature>
<dbReference type="HOGENOM" id="CLU_091233_5_4_2"/>
<gene>
    <name evidence="6" type="ORF">FACI_IFERC00001G1556</name>
</gene>
<dbReference type="InterPro" id="IPR019887">
    <property type="entry name" value="Tscrpt_reg_AsnC/Lrp_C"/>
</dbReference>
<dbReference type="GO" id="GO:0005829">
    <property type="term" value="C:cytosol"/>
    <property type="evidence" value="ECO:0007669"/>
    <property type="project" value="TreeGrafter"/>
</dbReference>
<dbReference type="PANTHER" id="PTHR30154">
    <property type="entry name" value="LEUCINE-RESPONSIVE REGULATORY PROTEIN"/>
    <property type="match status" value="1"/>
</dbReference>
<proteinExistence type="predicted"/>
<dbReference type="EMBL" id="CP004145">
    <property type="protein sequence ID" value="AGO61536.1"/>
    <property type="molecule type" value="Genomic_DNA"/>
</dbReference>
<feature type="domain" description="HTH asnC-type" evidence="5">
    <location>
        <begin position="43"/>
        <end position="105"/>
    </location>
</feature>
<evidence type="ECO:0000256" key="3">
    <source>
        <dbReference type="ARBA" id="ARBA00023163"/>
    </source>
</evidence>
<accession>S0ARD8</accession>
<keyword evidence="7" id="KW-1185">Reference proteome</keyword>
<keyword evidence="3" id="KW-0804">Transcription</keyword>
<keyword evidence="4" id="KW-1133">Transmembrane helix</keyword>
<evidence type="ECO:0000259" key="5">
    <source>
        <dbReference type="PROSITE" id="PS50956"/>
    </source>
</evidence>
<organism evidence="6 7">
    <name type="scientific">Ferroplasma acidarmanus Fer1</name>
    <dbReference type="NCBI Taxonomy" id="333146"/>
    <lineage>
        <taxon>Archaea</taxon>
        <taxon>Methanobacteriati</taxon>
        <taxon>Thermoplasmatota</taxon>
        <taxon>Thermoplasmata</taxon>
        <taxon>Thermoplasmatales</taxon>
        <taxon>Ferroplasmaceae</taxon>
        <taxon>Ferroplasma</taxon>
    </lineage>
</organism>
<dbReference type="GO" id="GO:0043200">
    <property type="term" value="P:response to amino acid"/>
    <property type="evidence" value="ECO:0007669"/>
    <property type="project" value="TreeGrafter"/>
</dbReference>
<dbReference type="SUPFAM" id="SSF46785">
    <property type="entry name" value="Winged helix' DNA-binding domain"/>
    <property type="match status" value="1"/>
</dbReference>
<dbReference type="Proteomes" id="UP000014660">
    <property type="component" value="Chromosome"/>
</dbReference>
<dbReference type="SMART" id="SM00344">
    <property type="entry name" value="HTH_ASNC"/>
    <property type="match status" value="1"/>
</dbReference>
<dbReference type="InterPro" id="IPR000485">
    <property type="entry name" value="AsnC-type_HTH_dom"/>
</dbReference>
<keyword evidence="1" id="KW-0805">Transcription regulation</keyword>
<evidence type="ECO:0000256" key="1">
    <source>
        <dbReference type="ARBA" id="ARBA00023015"/>
    </source>
</evidence>
<dbReference type="InterPro" id="IPR036390">
    <property type="entry name" value="WH_DNA-bd_sf"/>
</dbReference>
<keyword evidence="2" id="KW-0238">DNA-binding</keyword>
<dbReference type="InterPro" id="IPR011008">
    <property type="entry name" value="Dimeric_a/b-barrel"/>
</dbReference>
<dbReference type="InterPro" id="IPR019888">
    <property type="entry name" value="Tscrpt_reg_AsnC-like"/>
</dbReference>
<dbReference type="Gene3D" id="3.30.70.920">
    <property type="match status" value="1"/>
</dbReference>
<evidence type="ECO:0000313" key="7">
    <source>
        <dbReference type="Proteomes" id="UP000014660"/>
    </source>
</evidence>
<dbReference type="PANTHER" id="PTHR30154:SF34">
    <property type="entry name" value="TRANSCRIPTIONAL REGULATOR AZLB"/>
    <property type="match status" value="1"/>
</dbReference>
<keyword evidence="4" id="KW-0472">Membrane</keyword>
<keyword evidence="4" id="KW-0812">Transmembrane</keyword>
<dbReference type="Pfam" id="PF13404">
    <property type="entry name" value="HTH_AsnC-type"/>
    <property type="match status" value="1"/>
</dbReference>
<dbReference type="InterPro" id="IPR036388">
    <property type="entry name" value="WH-like_DNA-bd_sf"/>
</dbReference>
<dbReference type="SUPFAM" id="SSF54909">
    <property type="entry name" value="Dimeric alpha+beta barrel"/>
    <property type="match status" value="1"/>
</dbReference>
<dbReference type="AlphaFoldDB" id="S0ARD8"/>
<dbReference type="PROSITE" id="PS50956">
    <property type="entry name" value="HTH_ASNC_2"/>
    <property type="match status" value="1"/>
</dbReference>
<evidence type="ECO:0000256" key="4">
    <source>
        <dbReference type="SAM" id="Phobius"/>
    </source>
</evidence>
<name>S0ARD8_FERAC</name>
<sequence>MMSLHRYFKECFSLINMYDSINMRKIGNLVKIFINTVIIYLYMDSFDLRILKEISRDSRKPLKEIGKAIGIYSASAISRRIKEMQENNIIKGFKAEIDFGKLGYNFVTATFVRAKYGIEYHDIVAEKIMKIKGVIDVLFLLGDIDFYILCATKTKDDYVIILNELEKITEIERSDTHTVLNIYKYHDIANIF</sequence>
<reference evidence="6 7" key="1">
    <citation type="journal article" date="2007" name="Proc. Natl. Acad. Sci. U.S.A.">
        <title>Genome dynamics in a natural archaeal population.</title>
        <authorList>
            <person name="Allen E.E."/>
            <person name="Tyson G.W."/>
            <person name="Whitaker R.J."/>
            <person name="Detter J.C."/>
            <person name="Richardson P.M."/>
            <person name="Banfield J.F."/>
        </authorList>
    </citation>
    <scope>NUCLEOTIDE SEQUENCE [LARGE SCALE GENOMIC DNA]</scope>
    <source>
        <strain evidence="7">fer1</strain>
    </source>
</reference>